<feature type="domain" description="HTH cro/C1-type" evidence="3">
    <location>
        <begin position="7"/>
        <end position="61"/>
    </location>
</feature>
<gene>
    <name evidence="4" type="ORF">LRA02_16630</name>
</gene>
<dbReference type="CDD" id="cd00093">
    <property type="entry name" value="HTH_XRE"/>
    <property type="match status" value="1"/>
</dbReference>
<dbReference type="InterPro" id="IPR010982">
    <property type="entry name" value="Lambda_DNA-bd_dom_sf"/>
</dbReference>
<dbReference type="Gene3D" id="1.10.260.40">
    <property type="entry name" value="lambda repressor-like DNA-binding domains"/>
    <property type="match status" value="1"/>
</dbReference>
<keyword evidence="1" id="KW-0238">DNA-binding</keyword>
<dbReference type="GO" id="GO:0003677">
    <property type="term" value="F:DNA binding"/>
    <property type="evidence" value="ECO:0007669"/>
    <property type="project" value="UniProtKB-KW"/>
</dbReference>
<evidence type="ECO:0000259" key="3">
    <source>
        <dbReference type="PROSITE" id="PS50943"/>
    </source>
</evidence>
<dbReference type="EMBL" id="BKAM01000033">
    <property type="protein sequence ID" value="GEP72795.1"/>
    <property type="molecule type" value="Genomic_DNA"/>
</dbReference>
<evidence type="ECO:0000256" key="1">
    <source>
        <dbReference type="ARBA" id="ARBA00023125"/>
    </source>
</evidence>
<dbReference type="AlphaFoldDB" id="A0A512PNL2"/>
<dbReference type="SMART" id="SM00530">
    <property type="entry name" value="HTH_XRE"/>
    <property type="match status" value="1"/>
</dbReference>
<sequence>MNIGNKIKTYRKVRGLSQEALAKKVYVSRQTISNWETNKGYPDIQNILLLSVLFDVSVDELVKGDLNAMKEKLANKKVNAQMSMYTWMMLISAVLGAISIGLVFFFEGSMAVVLIPIICFMIMFFSASKVERLKSNQNLKTYAEIVAFTEGRNVDEQRQKRNQVKDKWEKVMIVVGFTGVFLLIVLISIDCPYFHWRVRYF</sequence>
<proteinExistence type="predicted"/>
<dbReference type="RefSeq" id="WP_054748812.1">
    <property type="nucleotide sequence ID" value="NZ_BKAM01000033.1"/>
</dbReference>
<keyword evidence="2" id="KW-0812">Transmembrane</keyword>
<dbReference type="SUPFAM" id="SSF47413">
    <property type="entry name" value="lambda repressor-like DNA-binding domains"/>
    <property type="match status" value="1"/>
</dbReference>
<dbReference type="STRING" id="1423795.FD12_GL002465"/>
<dbReference type="Proteomes" id="UP000321569">
    <property type="component" value="Unassembled WGS sequence"/>
</dbReference>
<dbReference type="PANTHER" id="PTHR46558:SF15">
    <property type="entry name" value="HELIX-TURN-HELIX DOMAIN PROTEIN"/>
    <property type="match status" value="1"/>
</dbReference>
<keyword evidence="2" id="KW-1133">Transmembrane helix</keyword>
<keyword evidence="2" id="KW-0472">Membrane</keyword>
<organism evidence="4 5">
    <name type="scientific">Lentilactobacillus rapi</name>
    <dbReference type="NCBI Taxonomy" id="481723"/>
    <lineage>
        <taxon>Bacteria</taxon>
        <taxon>Bacillati</taxon>
        <taxon>Bacillota</taxon>
        <taxon>Bacilli</taxon>
        <taxon>Lactobacillales</taxon>
        <taxon>Lactobacillaceae</taxon>
        <taxon>Lentilactobacillus</taxon>
    </lineage>
</organism>
<evidence type="ECO:0000313" key="4">
    <source>
        <dbReference type="EMBL" id="GEP72795.1"/>
    </source>
</evidence>
<feature type="transmembrane region" description="Helical" evidence="2">
    <location>
        <begin position="171"/>
        <end position="196"/>
    </location>
</feature>
<evidence type="ECO:0000313" key="5">
    <source>
        <dbReference type="Proteomes" id="UP000321569"/>
    </source>
</evidence>
<evidence type="ECO:0000256" key="2">
    <source>
        <dbReference type="SAM" id="Phobius"/>
    </source>
</evidence>
<name>A0A512PNL2_9LACO</name>
<reference evidence="4 5" key="1">
    <citation type="submission" date="2019-07" db="EMBL/GenBank/DDBJ databases">
        <title>Whole genome shotgun sequence of Lactobacillus rapi NBRC 109618.</title>
        <authorList>
            <person name="Hosoyama A."/>
            <person name="Uohara A."/>
            <person name="Ohji S."/>
            <person name="Ichikawa N."/>
        </authorList>
    </citation>
    <scope>NUCLEOTIDE SEQUENCE [LARGE SCALE GENOMIC DNA]</scope>
    <source>
        <strain evidence="4 5">NBRC 109618</strain>
    </source>
</reference>
<feature type="transmembrane region" description="Helical" evidence="2">
    <location>
        <begin position="85"/>
        <end position="106"/>
    </location>
</feature>
<comment type="caution">
    <text evidence="4">The sequence shown here is derived from an EMBL/GenBank/DDBJ whole genome shotgun (WGS) entry which is preliminary data.</text>
</comment>
<dbReference type="OrthoDB" id="9805856at2"/>
<dbReference type="Pfam" id="PF01381">
    <property type="entry name" value="HTH_3"/>
    <property type="match status" value="1"/>
</dbReference>
<dbReference type="InterPro" id="IPR001387">
    <property type="entry name" value="Cro/C1-type_HTH"/>
</dbReference>
<dbReference type="PANTHER" id="PTHR46558">
    <property type="entry name" value="TRACRIPTIONAL REGULATORY PROTEIN-RELATED-RELATED"/>
    <property type="match status" value="1"/>
</dbReference>
<protein>
    <submittedName>
        <fullName evidence="4">Transcriptional regulator</fullName>
    </submittedName>
</protein>
<feature type="transmembrane region" description="Helical" evidence="2">
    <location>
        <begin position="112"/>
        <end position="130"/>
    </location>
</feature>
<accession>A0A512PNL2</accession>
<dbReference type="PROSITE" id="PS50943">
    <property type="entry name" value="HTH_CROC1"/>
    <property type="match status" value="1"/>
</dbReference>